<name>A0A8H3ER26_9LECA</name>
<dbReference type="GO" id="GO:0005634">
    <property type="term" value="C:nucleus"/>
    <property type="evidence" value="ECO:0007669"/>
    <property type="project" value="UniProtKB-SubCell"/>
</dbReference>
<protein>
    <recommendedName>
        <fullName evidence="7">Grh/CP2 DB domain-containing protein</fullName>
    </recommendedName>
</protein>
<feature type="region of interest" description="Disordered" evidence="6">
    <location>
        <begin position="469"/>
        <end position="488"/>
    </location>
</feature>
<dbReference type="PROSITE" id="PS51968">
    <property type="entry name" value="GRH_CP2_DB"/>
    <property type="match status" value="1"/>
</dbReference>
<evidence type="ECO:0000256" key="6">
    <source>
        <dbReference type="SAM" id="MobiDB-lite"/>
    </source>
</evidence>
<dbReference type="InterPro" id="IPR040167">
    <property type="entry name" value="TF_CP2-like"/>
</dbReference>
<dbReference type="InterPro" id="IPR007604">
    <property type="entry name" value="CP2"/>
</dbReference>
<feature type="compositionally biased region" description="Polar residues" evidence="6">
    <location>
        <begin position="43"/>
        <end position="59"/>
    </location>
</feature>
<comment type="caution">
    <text evidence="8">The sequence shown here is derived from an EMBL/GenBank/DDBJ whole genome shotgun (WGS) entry which is preliminary data.</text>
</comment>
<dbReference type="Pfam" id="PF04516">
    <property type="entry name" value="CP2"/>
    <property type="match status" value="1"/>
</dbReference>
<dbReference type="OrthoDB" id="7680836at2759"/>
<evidence type="ECO:0000313" key="9">
    <source>
        <dbReference type="Proteomes" id="UP000664169"/>
    </source>
</evidence>
<keyword evidence="3" id="KW-0238">DNA-binding</keyword>
<evidence type="ECO:0000313" key="8">
    <source>
        <dbReference type="EMBL" id="CAF9911149.1"/>
    </source>
</evidence>
<feature type="compositionally biased region" description="Polar residues" evidence="6">
    <location>
        <begin position="569"/>
        <end position="587"/>
    </location>
</feature>
<keyword evidence="5" id="KW-0539">Nucleus</keyword>
<proteinExistence type="predicted"/>
<dbReference type="EMBL" id="CAJPDQ010000006">
    <property type="protein sequence ID" value="CAF9911149.1"/>
    <property type="molecule type" value="Genomic_DNA"/>
</dbReference>
<evidence type="ECO:0000256" key="3">
    <source>
        <dbReference type="ARBA" id="ARBA00023125"/>
    </source>
</evidence>
<evidence type="ECO:0000259" key="7">
    <source>
        <dbReference type="PROSITE" id="PS51968"/>
    </source>
</evidence>
<dbReference type="Pfam" id="PF25416">
    <property type="entry name" value="GRHL1_C"/>
    <property type="match status" value="1"/>
</dbReference>
<evidence type="ECO:0000256" key="2">
    <source>
        <dbReference type="ARBA" id="ARBA00023015"/>
    </source>
</evidence>
<feature type="domain" description="Grh/CP2 DB" evidence="7">
    <location>
        <begin position="244"/>
        <end position="500"/>
    </location>
</feature>
<dbReference type="PANTHER" id="PTHR11037">
    <property type="entry name" value="TRANSCRIPTION FACTOR CP2"/>
    <property type="match status" value="1"/>
</dbReference>
<dbReference type="PANTHER" id="PTHR11037:SF20">
    <property type="entry name" value="PROTEIN GRAINYHEAD"/>
    <property type="match status" value="1"/>
</dbReference>
<evidence type="ECO:0000256" key="4">
    <source>
        <dbReference type="ARBA" id="ARBA00023163"/>
    </source>
</evidence>
<keyword evidence="4" id="KW-0804">Transcription</keyword>
<dbReference type="Proteomes" id="UP000664169">
    <property type="component" value="Unassembled WGS sequence"/>
</dbReference>
<keyword evidence="9" id="KW-1185">Reference proteome</keyword>
<accession>A0A8H3ER26</accession>
<evidence type="ECO:0000256" key="1">
    <source>
        <dbReference type="ARBA" id="ARBA00004123"/>
    </source>
</evidence>
<comment type="subcellular location">
    <subcellularLocation>
        <location evidence="1">Nucleus</location>
    </subcellularLocation>
</comment>
<evidence type="ECO:0000256" key="5">
    <source>
        <dbReference type="ARBA" id="ARBA00023242"/>
    </source>
</evidence>
<gene>
    <name evidence="8" type="ORF">GOMPHAMPRED_007324</name>
</gene>
<keyword evidence="2" id="KW-0805">Transcription regulation</keyword>
<dbReference type="InterPro" id="IPR057520">
    <property type="entry name" value="GRHL1/CP2_C"/>
</dbReference>
<dbReference type="GO" id="GO:0000978">
    <property type="term" value="F:RNA polymerase II cis-regulatory region sequence-specific DNA binding"/>
    <property type="evidence" value="ECO:0007669"/>
    <property type="project" value="TreeGrafter"/>
</dbReference>
<feature type="region of interest" description="Disordered" evidence="6">
    <location>
        <begin position="563"/>
        <end position="591"/>
    </location>
</feature>
<organism evidence="8 9">
    <name type="scientific">Gomphillus americanus</name>
    <dbReference type="NCBI Taxonomy" id="1940652"/>
    <lineage>
        <taxon>Eukaryota</taxon>
        <taxon>Fungi</taxon>
        <taxon>Dikarya</taxon>
        <taxon>Ascomycota</taxon>
        <taxon>Pezizomycotina</taxon>
        <taxon>Lecanoromycetes</taxon>
        <taxon>OSLEUM clade</taxon>
        <taxon>Ostropomycetidae</taxon>
        <taxon>Ostropales</taxon>
        <taxon>Graphidaceae</taxon>
        <taxon>Gomphilloideae</taxon>
        <taxon>Gomphillus</taxon>
    </lineage>
</organism>
<dbReference type="GO" id="GO:0001228">
    <property type="term" value="F:DNA-binding transcription activator activity, RNA polymerase II-specific"/>
    <property type="evidence" value="ECO:0007669"/>
    <property type="project" value="TreeGrafter"/>
</dbReference>
<sequence>MFRNRTGKQKPTDELYAAFRESFPQLPSLVQTSSPDENHGAMVSQTTLPPNNDAISHTTVNPEHLGAQTDQEAKDQVLTPGRANAEQWRFTPSMFETNFTFGSSFAHGQHGQHGYYTPTPGGMNTVYHNHAAGDLHTPNLAFQLGTPLSMPMADGSLHPPPAFDMHSFGTSFFQGHFSNHQQPQYQAHPTVFPAAMLVHQDSGYANEKTPENDVDLNSAIDTDLQTLSNAQVDNIMGPPASAKEKFRWHVTLNAPTAMIRHPEEIPMTYLNKGQAYTLSVMDNAAGNSMVQALQYRTTVRISFEDEQQRKRPASCWQLWKEGRGLAESGQRGGKLQAVEYVDPHPGAEDDPRRPKIELDKTSFDSFSIIWSPAAASNVAECSVAVRFNFLSTDFSHSKGVKGIPVRLCAKTEMLHPNHVEPKSEVAYCMVKLFRDHGAERKLANDVIHVKKSIEKLKAQIVQLEAGAKDGNKRKRTASMAGKIGGDRPGKLIKHKRTWSISSQGSAGRPSGEDDLHQKLTAVQDMFSSTRPVSVLYLRGAEQDDPDLFPVTLPGEGKDKSVIRRDSWEATESTTEASMDSPVLSSKSMPDKLGRSKISREASGDWPQTATVPPTHFLAGIETGPSRIPKTSVPGWIDAVDIDPTYIPPAERIAKTVACFYVLIKIETRAAETFYRAVYLLQRTVSDLTSSIASKCNVDPSRVQRTLQINPKGLEILVDDELVREVPEGQDMIVEFREIKAGIKMEPPAMTDVSPPPLEMRLIF</sequence>
<feature type="region of interest" description="Disordered" evidence="6">
    <location>
        <begin position="30"/>
        <end position="59"/>
    </location>
</feature>
<reference evidence="8" key="1">
    <citation type="submission" date="2021-03" db="EMBL/GenBank/DDBJ databases">
        <authorList>
            <person name="Tagirdzhanova G."/>
        </authorList>
    </citation>
    <scope>NUCLEOTIDE SEQUENCE</scope>
</reference>
<dbReference type="AlphaFoldDB" id="A0A8H3ER26"/>